<keyword evidence="6 9" id="KW-1133">Transmembrane helix</keyword>
<dbReference type="SUPFAM" id="SSF53649">
    <property type="entry name" value="Alkaline phosphatase-like"/>
    <property type="match status" value="1"/>
</dbReference>
<feature type="transmembrane region" description="Helical" evidence="9">
    <location>
        <begin position="139"/>
        <end position="159"/>
    </location>
</feature>
<dbReference type="Pfam" id="PF00884">
    <property type="entry name" value="Sulfatase"/>
    <property type="match status" value="1"/>
</dbReference>
<dbReference type="EMBL" id="CP013661">
    <property type="protein sequence ID" value="ALS77584.1"/>
    <property type="molecule type" value="Genomic_DNA"/>
</dbReference>
<evidence type="ECO:0000256" key="9">
    <source>
        <dbReference type="SAM" id="Phobius"/>
    </source>
</evidence>
<evidence type="ECO:0000313" key="12">
    <source>
        <dbReference type="Proteomes" id="UP000065533"/>
    </source>
</evidence>
<sequence length="606" mass="68783">MKKTAVMPYILIFFLLFIKISAFRVLIFDAKSFWHIALVEFPLWAFLLSVVLLVAHKQLWQAVWIFNLLVSIIFFTVTLYLRYYSTIPSYYDLQQATQSSSVSNTIAMLSTPWDFLFFLDAVLLVFLARRWRKPVKLPAIKHIAISMAVISAISIGYAIEQPVIDVSYFAKENGFLQSQVVQLYNRSTDTAHASSTKLSEKKLEELKGNKYVKVSEQESFGRAEGRNLFVIQVESLQNFVIGKTLNGQEITPNLNNLLSESAYFSNVFQQIGAGTTSDAEWIVNTGLYPQGMIPTANSLSGKEAPSLARTLKKEGYGSATYHADDVTFWNRDVLYPVLGYEEVFSIDDIPNVKNVGFGPADEVLFRFAADELPRQLETYERIYANIVTVTSHTPFELPSSMQHLTLPIEYEGMYVGNYLQSIRYADEQIGFFIQELKDRGIYDESLIVILGDHSGMHGTLVTKEDQQLLSDFLGHDYSLKDQFTIPLIFTGGNLFEEKELTRLGGQTDIMPTVLALLGIEHNASVMGHNLFEYKKNLLGMRYYMPGGSYIQSEQLYKAPGAKLPGVLHDLKTMDERRKNSDAKKHRKDTETLMNYADTLLTDYMKD</sequence>
<dbReference type="Proteomes" id="UP000065533">
    <property type="component" value="Chromosome"/>
</dbReference>
<evidence type="ECO:0000256" key="6">
    <source>
        <dbReference type="ARBA" id="ARBA00022989"/>
    </source>
</evidence>
<keyword evidence="5 9" id="KW-0812">Transmembrane</keyword>
<evidence type="ECO:0000259" key="10">
    <source>
        <dbReference type="Pfam" id="PF00884"/>
    </source>
</evidence>
<evidence type="ECO:0000256" key="7">
    <source>
        <dbReference type="ARBA" id="ARBA00023136"/>
    </source>
</evidence>
<reference evidence="11" key="1">
    <citation type="submission" date="2016-01" db="EMBL/GenBank/DDBJ databases">
        <title>Complete genome of Planococcus kocurri type strain.</title>
        <authorList>
            <person name="See-Too W.S."/>
        </authorList>
    </citation>
    <scope>NUCLEOTIDE SEQUENCE [LARGE SCALE GENOMIC DNA]</scope>
    <source>
        <strain evidence="11">ATCC 43650</strain>
    </source>
</reference>
<dbReference type="RefSeq" id="WP_058384259.1">
    <property type="nucleotide sequence ID" value="NZ_CP013661.2"/>
</dbReference>
<protein>
    <submittedName>
        <fullName evidence="11">Sulfatase</fullName>
    </submittedName>
</protein>
<comment type="similarity">
    <text evidence="3 8">Belongs to the LTA synthase family.</text>
</comment>
<dbReference type="Gene3D" id="3.30.1120.170">
    <property type="match status" value="1"/>
</dbReference>
<feature type="transmembrane region" description="Helical" evidence="9">
    <location>
        <begin position="105"/>
        <end position="127"/>
    </location>
</feature>
<evidence type="ECO:0000256" key="4">
    <source>
        <dbReference type="ARBA" id="ARBA00022475"/>
    </source>
</evidence>
<accession>A0ABM5WTC1</accession>
<evidence type="ECO:0000256" key="5">
    <source>
        <dbReference type="ARBA" id="ARBA00022692"/>
    </source>
</evidence>
<dbReference type="InterPro" id="IPR017850">
    <property type="entry name" value="Alkaline_phosphatase_core_sf"/>
</dbReference>
<feature type="domain" description="Sulfatase N-terminal" evidence="10">
    <location>
        <begin position="226"/>
        <end position="519"/>
    </location>
</feature>
<comment type="subcellular location">
    <subcellularLocation>
        <location evidence="1">Cell membrane</location>
        <topology evidence="1">Multi-pass membrane protein</topology>
    </subcellularLocation>
</comment>
<evidence type="ECO:0000256" key="3">
    <source>
        <dbReference type="ARBA" id="ARBA00009983"/>
    </source>
</evidence>
<evidence type="ECO:0000256" key="2">
    <source>
        <dbReference type="ARBA" id="ARBA00004936"/>
    </source>
</evidence>
<dbReference type="PANTHER" id="PTHR47371:SF3">
    <property type="entry name" value="PHOSPHOGLYCEROL TRANSFERASE I"/>
    <property type="match status" value="1"/>
</dbReference>
<evidence type="ECO:0000256" key="8">
    <source>
        <dbReference type="PIRNR" id="PIRNR005091"/>
    </source>
</evidence>
<proteinExistence type="inferred from homology"/>
<dbReference type="InterPro" id="IPR000917">
    <property type="entry name" value="Sulfatase_N"/>
</dbReference>
<evidence type="ECO:0000313" key="11">
    <source>
        <dbReference type="EMBL" id="ALS77584.1"/>
    </source>
</evidence>
<dbReference type="InterPro" id="IPR012160">
    <property type="entry name" value="LtaS-like"/>
</dbReference>
<feature type="transmembrane region" description="Helical" evidence="9">
    <location>
        <begin position="62"/>
        <end position="85"/>
    </location>
</feature>
<feature type="transmembrane region" description="Helical" evidence="9">
    <location>
        <begin position="33"/>
        <end position="55"/>
    </location>
</feature>
<dbReference type="CDD" id="cd16015">
    <property type="entry name" value="LTA_synthase"/>
    <property type="match status" value="1"/>
</dbReference>
<dbReference type="PIRSF" id="PIRSF005091">
    <property type="entry name" value="Mmb_sulf_HI1246"/>
    <property type="match status" value="1"/>
</dbReference>
<gene>
    <name evidence="11" type="ORF">AUO94_02510</name>
</gene>
<keyword evidence="12" id="KW-1185">Reference proteome</keyword>
<dbReference type="Gene3D" id="3.40.720.10">
    <property type="entry name" value="Alkaline Phosphatase, subunit A"/>
    <property type="match status" value="1"/>
</dbReference>
<feature type="transmembrane region" description="Helical" evidence="9">
    <location>
        <begin position="7"/>
        <end position="27"/>
    </location>
</feature>
<dbReference type="InterPro" id="IPR050448">
    <property type="entry name" value="OpgB/LTA_synthase_biosynth"/>
</dbReference>
<organism evidence="11 12">
    <name type="scientific">Planococcus kocurii</name>
    <dbReference type="NCBI Taxonomy" id="1374"/>
    <lineage>
        <taxon>Bacteria</taxon>
        <taxon>Bacillati</taxon>
        <taxon>Bacillota</taxon>
        <taxon>Bacilli</taxon>
        <taxon>Bacillales</taxon>
        <taxon>Caryophanaceae</taxon>
        <taxon>Planococcus</taxon>
    </lineage>
</organism>
<name>A0ABM5WTC1_9BACL</name>
<dbReference type="PANTHER" id="PTHR47371">
    <property type="entry name" value="LIPOTEICHOIC ACID SYNTHASE"/>
    <property type="match status" value="1"/>
</dbReference>
<evidence type="ECO:0000256" key="1">
    <source>
        <dbReference type="ARBA" id="ARBA00004651"/>
    </source>
</evidence>
<keyword evidence="7 8" id="KW-0472">Membrane</keyword>
<comment type="pathway">
    <text evidence="2">Cell wall biogenesis; lipoteichoic acid biosynthesis.</text>
</comment>
<keyword evidence="4 8" id="KW-1003">Cell membrane</keyword>